<keyword evidence="4 6" id="KW-1133">Transmembrane helix</keyword>
<dbReference type="Pfam" id="PF01943">
    <property type="entry name" value="Polysacc_synt"/>
    <property type="match status" value="1"/>
</dbReference>
<evidence type="ECO:0000313" key="8">
    <source>
        <dbReference type="Proteomes" id="UP000568106"/>
    </source>
</evidence>
<evidence type="ECO:0000256" key="2">
    <source>
        <dbReference type="ARBA" id="ARBA00022475"/>
    </source>
</evidence>
<name>A0A7W8IH23_9BACT</name>
<dbReference type="InterPro" id="IPR050833">
    <property type="entry name" value="Poly_Biosynth_Transport"/>
</dbReference>
<keyword evidence="5 6" id="KW-0472">Membrane</keyword>
<evidence type="ECO:0000313" key="7">
    <source>
        <dbReference type="EMBL" id="MBB5316882.1"/>
    </source>
</evidence>
<dbReference type="PANTHER" id="PTHR30250">
    <property type="entry name" value="PST FAMILY PREDICTED COLANIC ACID TRANSPORTER"/>
    <property type="match status" value="1"/>
</dbReference>
<evidence type="ECO:0000256" key="3">
    <source>
        <dbReference type="ARBA" id="ARBA00022692"/>
    </source>
</evidence>
<evidence type="ECO:0000256" key="6">
    <source>
        <dbReference type="SAM" id="Phobius"/>
    </source>
</evidence>
<dbReference type="EMBL" id="JACHDY010000002">
    <property type="protein sequence ID" value="MBB5316882.1"/>
    <property type="molecule type" value="Genomic_DNA"/>
</dbReference>
<accession>A0A7W8IH23</accession>
<dbReference type="AlphaFoldDB" id="A0A7W8IH23"/>
<keyword evidence="2" id="KW-1003">Cell membrane</keyword>
<feature type="transmembrane region" description="Helical" evidence="6">
    <location>
        <begin position="156"/>
        <end position="176"/>
    </location>
</feature>
<feature type="transmembrane region" description="Helical" evidence="6">
    <location>
        <begin position="12"/>
        <end position="32"/>
    </location>
</feature>
<keyword evidence="3 6" id="KW-0812">Transmembrane</keyword>
<reference evidence="7" key="1">
    <citation type="submission" date="2020-08" db="EMBL/GenBank/DDBJ databases">
        <title>Genomic Encyclopedia of Type Strains, Phase IV (KMG-V): Genome sequencing to study the core and pangenomes of soil and plant-associated prokaryotes.</title>
        <authorList>
            <person name="Whitman W."/>
        </authorList>
    </citation>
    <scope>NUCLEOTIDE SEQUENCE [LARGE SCALE GENOMIC DNA]</scope>
    <source>
        <strain evidence="7">M8UP27</strain>
    </source>
</reference>
<feature type="transmembrane region" description="Helical" evidence="6">
    <location>
        <begin position="89"/>
        <end position="111"/>
    </location>
</feature>
<feature type="transmembrane region" description="Helical" evidence="6">
    <location>
        <begin position="250"/>
        <end position="272"/>
    </location>
</feature>
<feature type="transmembrane region" description="Helical" evidence="6">
    <location>
        <begin position="344"/>
        <end position="363"/>
    </location>
</feature>
<gene>
    <name evidence="7" type="ORF">HDF09_001551</name>
</gene>
<organism evidence="7 8">
    <name type="scientific">Tunturiibacter empetritectus</name>
    <dbReference type="NCBI Taxonomy" id="3069691"/>
    <lineage>
        <taxon>Bacteria</taxon>
        <taxon>Pseudomonadati</taxon>
        <taxon>Acidobacteriota</taxon>
        <taxon>Terriglobia</taxon>
        <taxon>Terriglobales</taxon>
        <taxon>Acidobacteriaceae</taxon>
        <taxon>Tunturiibacter</taxon>
    </lineage>
</organism>
<feature type="transmembrane region" description="Helical" evidence="6">
    <location>
        <begin position="123"/>
        <end position="144"/>
    </location>
</feature>
<dbReference type="InterPro" id="IPR002797">
    <property type="entry name" value="Polysacc_synth"/>
</dbReference>
<feature type="transmembrane region" description="Helical" evidence="6">
    <location>
        <begin position="182"/>
        <end position="205"/>
    </location>
</feature>
<dbReference type="Proteomes" id="UP000568106">
    <property type="component" value="Unassembled WGS sequence"/>
</dbReference>
<sequence>MSSKKRFAINVVTNWIAMAVGMVVPFFLAPFVVRHLGATIYGIWILAVSTAAYLNMLDLGLRSAITRFVSKSATEGDTQAAQKAIAATLWFRGLIAAVMVLISIALSIWFGKIFKIPHDLVRPAQVTVLLCSLGVASTLVAGVYGGVLRAINRFDVLSGITMTQTLVRAVGVILILRSGHGLLVLAIWEFVIVFGSAVSEFVFAFKLYPPCRILVFRPDMKTLKSIWSYSFKAFVIIVAVQIVFYTDNVVVGAFLSVGVVTFYSIAGSLAMYSGQIATAMGSTFMPMASGFDASGNAANLKKLLVRGTQAMLGLMLPIGITLLLRGKTFIGLWMGPQFSETSGTILQILLISQFFSIANATAGQIAYGINKHKTVATWAAAEAALNLGLSLILVKTIGIYGVAWGTSISLTLNHLIFWPRFVKRELGIPVPIYLWQGWGKVTLCSLPYALATYLADRRWHPGSLSAFFLQVALVLPVFALSALIMFNDDAMALFRRWRTSRLQSAQTIS</sequence>
<evidence type="ECO:0000256" key="5">
    <source>
        <dbReference type="ARBA" id="ARBA00023136"/>
    </source>
</evidence>
<dbReference type="GO" id="GO:0005886">
    <property type="term" value="C:plasma membrane"/>
    <property type="evidence" value="ECO:0007669"/>
    <property type="project" value="UniProtKB-SubCell"/>
</dbReference>
<feature type="transmembrane region" description="Helical" evidence="6">
    <location>
        <begin position="303"/>
        <end position="324"/>
    </location>
</feature>
<dbReference type="PANTHER" id="PTHR30250:SF26">
    <property type="entry name" value="PSMA PROTEIN"/>
    <property type="match status" value="1"/>
</dbReference>
<protein>
    <submittedName>
        <fullName evidence="7">O-antigen/teichoic acid export membrane protein</fullName>
    </submittedName>
</protein>
<evidence type="ECO:0000256" key="1">
    <source>
        <dbReference type="ARBA" id="ARBA00004651"/>
    </source>
</evidence>
<proteinExistence type="predicted"/>
<feature type="transmembrane region" description="Helical" evidence="6">
    <location>
        <begin position="38"/>
        <end position="57"/>
    </location>
</feature>
<evidence type="ECO:0000256" key="4">
    <source>
        <dbReference type="ARBA" id="ARBA00022989"/>
    </source>
</evidence>
<keyword evidence="8" id="KW-1185">Reference proteome</keyword>
<comment type="subcellular location">
    <subcellularLocation>
        <location evidence="1">Cell membrane</location>
        <topology evidence="1">Multi-pass membrane protein</topology>
    </subcellularLocation>
</comment>
<comment type="caution">
    <text evidence="7">The sequence shown here is derived from an EMBL/GenBank/DDBJ whole genome shotgun (WGS) entry which is preliminary data.</text>
</comment>
<feature type="transmembrane region" description="Helical" evidence="6">
    <location>
        <begin position="467"/>
        <end position="486"/>
    </location>
</feature>
<feature type="transmembrane region" description="Helical" evidence="6">
    <location>
        <begin position="226"/>
        <end position="244"/>
    </location>
</feature>